<keyword evidence="5" id="KW-0732">Signal</keyword>
<evidence type="ECO:0000313" key="14">
    <source>
        <dbReference type="EMBL" id="OGF13204.1"/>
    </source>
</evidence>
<keyword evidence="2 10" id="KW-0813">Transport</keyword>
<gene>
    <name evidence="14" type="ORF">A2024_09960</name>
</gene>
<keyword evidence="4 10" id="KW-0812">Transmembrane</keyword>
<evidence type="ECO:0000256" key="2">
    <source>
        <dbReference type="ARBA" id="ARBA00022448"/>
    </source>
</evidence>
<evidence type="ECO:0000256" key="10">
    <source>
        <dbReference type="PROSITE-ProRule" id="PRU01360"/>
    </source>
</evidence>
<dbReference type="Proteomes" id="UP000177230">
    <property type="component" value="Unassembled WGS sequence"/>
</dbReference>
<dbReference type="EMBL" id="MFFM01000024">
    <property type="protein sequence ID" value="OGF13204.1"/>
    <property type="molecule type" value="Genomic_DNA"/>
</dbReference>
<evidence type="ECO:0000256" key="7">
    <source>
        <dbReference type="ARBA" id="ARBA00023136"/>
    </source>
</evidence>
<dbReference type="Gene3D" id="2.170.130.10">
    <property type="entry name" value="TonB-dependent receptor, plug domain"/>
    <property type="match status" value="1"/>
</dbReference>
<keyword evidence="7 10" id="KW-0472">Membrane</keyword>
<dbReference type="AlphaFoldDB" id="A0A1F5RFW4"/>
<dbReference type="InterPro" id="IPR012910">
    <property type="entry name" value="Plug_dom"/>
</dbReference>
<evidence type="ECO:0000256" key="11">
    <source>
        <dbReference type="RuleBase" id="RU003357"/>
    </source>
</evidence>
<proteinExistence type="inferred from homology"/>
<dbReference type="GO" id="GO:0015344">
    <property type="term" value="F:siderophore uptake transmembrane transporter activity"/>
    <property type="evidence" value="ECO:0007669"/>
    <property type="project" value="TreeGrafter"/>
</dbReference>
<reference evidence="14 15" key="1">
    <citation type="journal article" date="2016" name="Nat. Commun.">
        <title>Thousands of microbial genomes shed light on interconnected biogeochemical processes in an aquifer system.</title>
        <authorList>
            <person name="Anantharaman K."/>
            <person name="Brown C.T."/>
            <person name="Hug L.A."/>
            <person name="Sharon I."/>
            <person name="Castelle C.J."/>
            <person name="Probst A.J."/>
            <person name="Thomas B.C."/>
            <person name="Singh A."/>
            <person name="Wilkins M.J."/>
            <person name="Karaoz U."/>
            <person name="Brodie E.L."/>
            <person name="Williams K.H."/>
            <person name="Hubbard S.S."/>
            <person name="Banfield J.F."/>
        </authorList>
    </citation>
    <scope>NUCLEOTIDE SEQUENCE [LARGE SCALE GENOMIC DNA]</scope>
</reference>
<evidence type="ECO:0000256" key="3">
    <source>
        <dbReference type="ARBA" id="ARBA00022452"/>
    </source>
</evidence>
<dbReference type="Pfam" id="PF00593">
    <property type="entry name" value="TonB_dep_Rec_b-barrel"/>
    <property type="match status" value="1"/>
</dbReference>
<evidence type="ECO:0000256" key="4">
    <source>
        <dbReference type="ARBA" id="ARBA00022692"/>
    </source>
</evidence>
<accession>A0A1F5RFW4</accession>
<evidence type="ECO:0000256" key="9">
    <source>
        <dbReference type="ARBA" id="ARBA00023237"/>
    </source>
</evidence>
<dbReference type="Pfam" id="PF07715">
    <property type="entry name" value="Plug"/>
    <property type="match status" value="1"/>
</dbReference>
<keyword evidence="3 10" id="KW-1134">Transmembrane beta strand</keyword>
<evidence type="ECO:0000256" key="5">
    <source>
        <dbReference type="ARBA" id="ARBA00022729"/>
    </source>
</evidence>
<comment type="similarity">
    <text evidence="10 11">Belongs to the TonB-dependent receptor family.</text>
</comment>
<feature type="domain" description="TonB-dependent receptor plug" evidence="13">
    <location>
        <begin position="32"/>
        <end position="118"/>
    </location>
</feature>
<evidence type="ECO:0000256" key="1">
    <source>
        <dbReference type="ARBA" id="ARBA00004571"/>
    </source>
</evidence>
<keyword evidence="9 10" id="KW-0998">Cell outer membrane</keyword>
<dbReference type="GO" id="GO:0044718">
    <property type="term" value="P:siderophore transmembrane transport"/>
    <property type="evidence" value="ECO:0007669"/>
    <property type="project" value="TreeGrafter"/>
</dbReference>
<comment type="subcellular location">
    <subcellularLocation>
        <location evidence="1 10">Cell outer membrane</location>
        <topology evidence="1 10">Multi-pass membrane protein</topology>
    </subcellularLocation>
</comment>
<dbReference type="PANTHER" id="PTHR30069:SF29">
    <property type="entry name" value="HEMOGLOBIN AND HEMOGLOBIN-HAPTOGLOBIN-BINDING PROTEIN 1-RELATED"/>
    <property type="match status" value="1"/>
</dbReference>
<sequence length="583" mass="65831">MKGIVVTATRTPLAQLAAPASVSIIGPDPSDPAKGAVAAFSQVPGTNSGLYGGLGSMANFSIRGSSAEQVLFLLNGMPLNSALNGGYDLKKLNANIKRIEIVRGPASALYGANALAGVVNIITVDDAPEKPYSRITYQYGKHKQQTMSAVISRQLNRFTDIILSADWKSTDGERLNSDYSGSNYLLGLKIRPDSLIRIGMEYQSYQSIGGSPGSISMQTPNDRMTDDQQDYYASLEYSDIVKFKIGQSQINTFYYYEYNNTAPENFSRQSNADLQFTYGFRKGFNTVLGGAYQQVKSESDNSGNHRTNLYSAFLNQEYRPWRQWLIVGGLRYDKNYGHDAQTSPNISSSWQFNDRWTIYGNYGQAYRVPTINELFWKDPYMSGNPDLVPEKSWQYECGVRFTDDWHKTSISGYRRQTNDMIRWLTDMNTWLTTWANNLDVNTSGVEISSEVTPMNHLFFDFNYGYCLAEVSSDSNRELNYTPANSARVALSLRDIPITDHLSLSWQVNTQYKDRQLVSHPDEFGPGFELPRYFVSGQTLSLKIRDAVLFYKIDNLFNAEYQVRAGYPMPRRSYAFGISLELWN</sequence>
<dbReference type="Gene3D" id="2.40.170.20">
    <property type="entry name" value="TonB-dependent receptor, beta-barrel domain"/>
    <property type="match status" value="1"/>
</dbReference>
<comment type="caution">
    <text evidence="14">The sequence shown here is derived from an EMBL/GenBank/DDBJ whole genome shotgun (WGS) entry which is preliminary data.</text>
</comment>
<dbReference type="InterPro" id="IPR039426">
    <property type="entry name" value="TonB-dep_rcpt-like"/>
</dbReference>
<evidence type="ECO:0008006" key="16">
    <source>
        <dbReference type="Google" id="ProtNLM"/>
    </source>
</evidence>
<evidence type="ECO:0000256" key="8">
    <source>
        <dbReference type="ARBA" id="ARBA00023170"/>
    </source>
</evidence>
<organism evidence="14 15">
    <name type="scientific">Candidatus Edwardsbacteria bacterium GWF2_54_11</name>
    <dbReference type="NCBI Taxonomy" id="1817851"/>
    <lineage>
        <taxon>Bacteria</taxon>
        <taxon>Candidatus Edwardsiibacteriota</taxon>
    </lineage>
</organism>
<dbReference type="GO" id="GO:0009279">
    <property type="term" value="C:cell outer membrane"/>
    <property type="evidence" value="ECO:0007669"/>
    <property type="project" value="UniProtKB-SubCell"/>
</dbReference>
<evidence type="ECO:0000256" key="6">
    <source>
        <dbReference type="ARBA" id="ARBA00023077"/>
    </source>
</evidence>
<dbReference type="PANTHER" id="PTHR30069">
    <property type="entry name" value="TONB-DEPENDENT OUTER MEMBRANE RECEPTOR"/>
    <property type="match status" value="1"/>
</dbReference>
<dbReference type="InterPro" id="IPR000531">
    <property type="entry name" value="Beta-barrel_TonB"/>
</dbReference>
<evidence type="ECO:0000259" key="13">
    <source>
        <dbReference type="Pfam" id="PF07715"/>
    </source>
</evidence>
<evidence type="ECO:0000313" key="15">
    <source>
        <dbReference type="Proteomes" id="UP000177230"/>
    </source>
</evidence>
<name>A0A1F5RFW4_9BACT</name>
<evidence type="ECO:0000259" key="12">
    <source>
        <dbReference type="Pfam" id="PF00593"/>
    </source>
</evidence>
<protein>
    <recommendedName>
        <fullName evidence="16">TonB-dependent receptor plug domain-containing protein</fullName>
    </recommendedName>
</protein>
<feature type="domain" description="TonB-dependent receptor-like beta-barrel" evidence="12">
    <location>
        <begin position="176"/>
        <end position="543"/>
    </location>
</feature>
<dbReference type="InterPro" id="IPR037066">
    <property type="entry name" value="Plug_dom_sf"/>
</dbReference>
<dbReference type="InterPro" id="IPR036942">
    <property type="entry name" value="Beta-barrel_TonB_sf"/>
</dbReference>
<dbReference type="SUPFAM" id="SSF56935">
    <property type="entry name" value="Porins"/>
    <property type="match status" value="1"/>
</dbReference>
<keyword evidence="8" id="KW-0675">Receptor</keyword>
<dbReference type="PROSITE" id="PS52016">
    <property type="entry name" value="TONB_DEPENDENT_REC_3"/>
    <property type="match status" value="1"/>
</dbReference>
<keyword evidence="6 11" id="KW-0798">TonB box</keyword>